<keyword evidence="8" id="KW-0732">Signal</keyword>
<evidence type="ECO:0000256" key="14">
    <source>
        <dbReference type="ARBA" id="ARBA00023273"/>
    </source>
</evidence>
<dbReference type="GO" id="GO:0055037">
    <property type="term" value="C:recycling endosome"/>
    <property type="evidence" value="ECO:0007669"/>
    <property type="project" value="UniProtKB-SubCell"/>
</dbReference>
<evidence type="ECO:0000256" key="19">
    <source>
        <dbReference type="ARBA" id="ARBA00074379"/>
    </source>
</evidence>
<dbReference type="GO" id="GO:0005765">
    <property type="term" value="C:lysosomal membrane"/>
    <property type="evidence" value="ECO:0007669"/>
    <property type="project" value="TreeGrafter"/>
</dbReference>
<evidence type="ECO:0000259" key="22">
    <source>
        <dbReference type="Pfam" id="PF01299"/>
    </source>
</evidence>
<evidence type="ECO:0000256" key="5">
    <source>
        <dbReference type="ARBA" id="ARBA00009644"/>
    </source>
</evidence>
<evidence type="ECO:0000313" key="23">
    <source>
        <dbReference type="Ensembl" id="ENSCMMP00000016014.1"/>
    </source>
</evidence>
<evidence type="ECO:0000256" key="21">
    <source>
        <dbReference type="SAM" id="MobiDB-lite"/>
    </source>
</evidence>
<keyword evidence="24" id="KW-1185">Reference proteome</keyword>
<dbReference type="GO" id="GO:0032584">
    <property type="term" value="C:growth cone membrane"/>
    <property type="evidence" value="ECO:0007669"/>
    <property type="project" value="UniProtKB-SubCell"/>
</dbReference>
<dbReference type="Ensembl" id="ENSCMMT00000017599.1">
    <property type="protein sequence ID" value="ENSCMMP00000016014.1"/>
    <property type="gene ID" value="ENSCMMG00000010168.1"/>
</dbReference>
<comment type="function">
    <text evidence="17">Plays a role in short-term synaptic plasticity in a subset of GABAergic neurons in the brain.</text>
</comment>
<name>A0A8C3C6T0_CAIMO</name>
<dbReference type="GO" id="GO:0030672">
    <property type="term" value="C:synaptic vesicle membrane"/>
    <property type="evidence" value="ECO:0007669"/>
    <property type="project" value="UniProtKB-SubCell"/>
</dbReference>
<evidence type="ECO:0000256" key="10">
    <source>
        <dbReference type="ARBA" id="ARBA00022989"/>
    </source>
</evidence>
<evidence type="ECO:0000256" key="12">
    <source>
        <dbReference type="ARBA" id="ARBA00023136"/>
    </source>
</evidence>
<proteinExistence type="inferred from homology"/>
<comment type="subcellular location">
    <subcellularLocation>
        <location evidence="4">Cell projection</location>
        <location evidence="4">Dendrite</location>
    </subcellularLocation>
    <subcellularLocation>
        <location evidence="18">Cell projection</location>
        <location evidence="18">Growth cone membrane</location>
        <topology evidence="18">Single-pass type I membrane protein</topology>
    </subcellularLocation>
    <subcellularLocation>
        <location evidence="16">Cytoplasmic vesicle</location>
        <location evidence="16">Secretory vesicle</location>
        <location evidence="16">Synaptic vesicle membrane</location>
        <topology evidence="16">Single-pass type I membrane protein</topology>
    </subcellularLocation>
    <subcellularLocation>
        <location evidence="2">Early endosome membrane</location>
        <topology evidence="2">Single-pass type I membrane protein</topology>
    </subcellularLocation>
    <subcellularLocation>
        <location evidence="1">Endoplasmic reticulum-Golgi intermediate compartment membrane</location>
        <topology evidence="1">Single-pass type I membrane protein</topology>
    </subcellularLocation>
    <subcellularLocation>
        <location evidence="3">Recycling endosome</location>
    </subcellularLocation>
</comment>
<keyword evidence="13" id="KW-0325">Glycoprotein</keyword>
<dbReference type="PANTHER" id="PTHR11506">
    <property type="entry name" value="LYSOSOME-ASSOCIATED MEMBRANE GLYCOPROTEIN"/>
    <property type="match status" value="1"/>
</dbReference>
<reference evidence="23" key="3">
    <citation type="submission" date="2025-09" db="UniProtKB">
        <authorList>
            <consortium name="Ensembl"/>
        </authorList>
    </citation>
    <scope>IDENTIFICATION</scope>
</reference>
<dbReference type="InterPro" id="IPR002000">
    <property type="entry name" value="Lysosome-assoc_membr_glycop"/>
</dbReference>
<evidence type="ECO:0000256" key="11">
    <source>
        <dbReference type="ARBA" id="ARBA00023018"/>
    </source>
</evidence>
<evidence type="ECO:0000313" key="24">
    <source>
        <dbReference type="Proteomes" id="UP000694556"/>
    </source>
</evidence>
<evidence type="ECO:0000256" key="2">
    <source>
        <dbReference type="ARBA" id="ARBA00004158"/>
    </source>
</evidence>
<evidence type="ECO:0000256" key="16">
    <source>
        <dbReference type="ARBA" id="ARBA00029428"/>
    </source>
</evidence>
<evidence type="ECO:0000256" key="15">
    <source>
        <dbReference type="ARBA" id="ARBA00023329"/>
    </source>
</evidence>
<accession>A0A8C3C6T0</accession>
<dbReference type="GO" id="GO:0031902">
    <property type="term" value="C:late endosome membrane"/>
    <property type="evidence" value="ECO:0007669"/>
    <property type="project" value="TreeGrafter"/>
</dbReference>
<keyword evidence="6" id="KW-1003">Cell membrane</keyword>
<dbReference type="Proteomes" id="UP000694556">
    <property type="component" value="Chromosome 3"/>
</dbReference>
<evidence type="ECO:0000256" key="20">
    <source>
        <dbReference type="ARBA" id="ARBA00076257"/>
    </source>
</evidence>
<dbReference type="Pfam" id="PF01299">
    <property type="entry name" value="Lamp2-like_luminal"/>
    <property type="match status" value="1"/>
</dbReference>
<dbReference type="GO" id="GO:0033116">
    <property type="term" value="C:endoplasmic reticulum-Golgi intermediate compartment membrane"/>
    <property type="evidence" value="ECO:0007669"/>
    <property type="project" value="UniProtKB-SubCell"/>
</dbReference>
<sequence>MLHWLPQRTLPEQQQPPPGRAGRMAGGRLPGLLFILHAAARLAAEQEVENLSGLSPNPEKDIFVVRENRTTCLMAEFAAKFLVPYDVWASNYVDLITEQADIPLSRGAEMKGKCGTNESELEISWLEQAYTLKLFFLKEGHNTSRGQEAFWRLGRIQFAYDTSERTYFKDAVSPGKHTANSHRLSALVTPAGKSYECQAQQTISLISSDHQKSVQLLLSEVRIQPFDITADFVFSEGKAPGEGMFCIPNILPLLQPLGTSFAQGIWVPPLSQHHLLPPVSFECSLKSFRSLPCLHGFQSLYELSPAVIWSQCALSLHVGWLL</sequence>
<keyword evidence="15" id="KW-0968">Cytoplasmic vesicle</keyword>
<keyword evidence="7" id="KW-0812">Transmembrane</keyword>
<keyword evidence="10" id="KW-1133">Transmembrane helix</keyword>
<keyword evidence="14" id="KW-0966">Cell projection</keyword>
<feature type="domain" description="Lysosome-associated membrane glycoprotein 2-like luminal" evidence="22">
    <location>
        <begin position="58"/>
        <end position="228"/>
    </location>
</feature>
<keyword evidence="11" id="KW-0770">Synapse</keyword>
<dbReference type="Gene3D" id="2.40.160.110">
    <property type="match status" value="1"/>
</dbReference>
<feature type="region of interest" description="Disordered" evidence="21">
    <location>
        <begin position="1"/>
        <end position="23"/>
    </location>
</feature>
<evidence type="ECO:0000256" key="4">
    <source>
        <dbReference type="ARBA" id="ARBA00004279"/>
    </source>
</evidence>
<comment type="similarity">
    <text evidence="5">Belongs to the LAMP family.</text>
</comment>
<organism evidence="23 24">
    <name type="scientific">Cairina moschata</name>
    <name type="common">Muscovy duck</name>
    <dbReference type="NCBI Taxonomy" id="8855"/>
    <lineage>
        <taxon>Eukaryota</taxon>
        <taxon>Metazoa</taxon>
        <taxon>Chordata</taxon>
        <taxon>Craniata</taxon>
        <taxon>Vertebrata</taxon>
        <taxon>Euteleostomi</taxon>
        <taxon>Archelosauria</taxon>
        <taxon>Archosauria</taxon>
        <taxon>Dinosauria</taxon>
        <taxon>Saurischia</taxon>
        <taxon>Theropoda</taxon>
        <taxon>Coelurosauria</taxon>
        <taxon>Aves</taxon>
        <taxon>Neognathae</taxon>
        <taxon>Galloanserae</taxon>
        <taxon>Anseriformes</taxon>
        <taxon>Anatidae</taxon>
        <taxon>Anatinae</taxon>
        <taxon>Cairina</taxon>
    </lineage>
</organism>
<evidence type="ECO:0000256" key="1">
    <source>
        <dbReference type="ARBA" id="ARBA00004151"/>
    </source>
</evidence>
<reference evidence="23" key="2">
    <citation type="submission" date="2025-08" db="UniProtKB">
        <authorList>
            <consortium name="Ensembl"/>
        </authorList>
    </citation>
    <scope>IDENTIFICATION</scope>
</reference>
<dbReference type="InterPro" id="IPR048528">
    <property type="entry name" value="Lamp2-like_luminal"/>
</dbReference>
<keyword evidence="9" id="KW-0967">Endosome</keyword>
<protein>
    <recommendedName>
        <fullName evidence="19">Lysosome-associated membrane glycoprotein 5</fullName>
    </recommendedName>
    <alternativeName>
        <fullName evidence="20">Lysosome-associated membrane protein 5</fullName>
    </alternativeName>
</protein>
<evidence type="ECO:0000256" key="17">
    <source>
        <dbReference type="ARBA" id="ARBA00053950"/>
    </source>
</evidence>
<reference evidence="23" key="1">
    <citation type="submission" date="2018-09" db="EMBL/GenBank/DDBJ databases">
        <title>Common duck and Muscovy duck high density SNP chip.</title>
        <authorList>
            <person name="Vignal A."/>
            <person name="Thebault N."/>
            <person name="Warren W.C."/>
        </authorList>
    </citation>
    <scope>NUCLEOTIDE SEQUENCE [LARGE SCALE GENOMIC DNA]</scope>
</reference>
<dbReference type="FunFam" id="2.40.160.110:FF:000002">
    <property type="entry name" value="lysosome-associated membrane glycoprotein 5 isoform X1"/>
    <property type="match status" value="1"/>
</dbReference>
<evidence type="ECO:0000256" key="18">
    <source>
        <dbReference type="ARBA" id="ARBA00060492"/>
    </source>
</evidence>
<evidence type="ECO:0000256" key="13">
    <source>
        <dbReference type="ARBA" id="ARBA00023180"/>
    </source>
</evidence>
<dbReference type="GO" id="GO:0031901">
    <property type="term" value="C:early endosome membrane"/>
    <property type="evidence" value="ECO:0007669"/>
    <property type="project" value="UniProtKB-SubCell"/>
</dbReference>
<dbReference type="PANTHER" id="PTHR11506:SF35">
    <property type="entry name" value="LYSOSOME-ASSOCIATED MEMBRANE GLYCOPROTEIN 5"/>
    <property type="match status" value="1"/>
</dbReference>
<evidence type="ECO:0000256" key="8">
    <source>
        <dbReference type="ARBA" id="ARBA00022729"/>
    </source>
</evidence>
<dbReference type="GO" id="GO:0072594">
    <property type="term" value="P:establishment of protein localization to organelle"/>
    <property type="evidence" value="ECO:0007669"/>
    <property type="project" value="TreeGrafter"/>
</dbReference>
<evidence type="ECO:0000256" key="3">
    <source>
        <dbReference type="ARBA" id="ARBA00004172"/>
    </source>
</evidence>
<evidence type="ECO:0000256" key="7">
    <source>
        <dbReference type="ARBA" id="ARBA00022692"/>
    </source>
</evidence>
<dbReference type="AlphaFoldDB" id="A0A8C3C6T0"/>
<dbReference type="GO" id="GO:0030425">
    <property type="term" value="C:dendrite"/>
    <property type="evidence" value="ECO:0007669"/>
    <property type="project" value="UniProtKB-SubCell"/>
</dbReference>
<keyword evidence="12" id="KW-0472">Membrane</keyword>
<evidence type="ECO:0000256" key="9">
    <source>
        <dbReference type="ARBA" id="ARBA00022753"/>
    </source>
</evidence>
<evidence type="ECO:0000256" key="6">
    <source>
        <dbReference type="ARBA" id="ARBA00022475"/>
    </source>
</evidence>